<gene>
    <name evidence="1" type="ORF">DDW13_05890</name>
</gene>
<organism evidence="1 2">
    <name type="scientific">Acidianus hospitalis</name>
    <dbReference type="NCBI Taxonomy" id="563177"/>
    <lineage>
        <taxon>Archaea</taxon>
        <taxon>Thermoproteota</taxon>
        <taxon>Thermoprotei</taxon>
        <taxon>Sulfolobales</taxon>
        <taxon>Sulfolobaceae</taxon>
        <taxon>Acidianus</taxon>
    </lineage>
</organism>
<dbReference type="EMBL" id="QEFD01000173">
    <property type="protein sequence ID" value="PVU74916.1"/>
    <property type="molecule type" value="Genomic_DNA"/>
</dbReference>
<dbReference type="GO" id="GO:0005524">
    <property type="term" value="F:ATP binding"/>
    <property type="evidence" value="ECO:0007669"/>
    <property type="project" value="UniProtKB-KW"/>
</dbReference>
<dbReference type="AlphaFoldDB" id="A0A2T9X484"/>
<dbReference type="Proteomes" id="UP000245638">
    <property type="component" value="Unassembled WGS sequence"/>
</dbReference>
<sequence length="42" mass="4669">PKIAEANDLGEPFFLKYPDSPASKEFLSIADKVMKIVESNTK</sequence>
<keyword evidence="1" id="KW-0547">Nucleotide-binding</keyword>
<evidence type="ECO:0000313" key="1">
    <source>
        <dbReference type="EMBL" id="PVU74916.1"/>
    </source>
</evidence>
<feature type="non-terminal residue" evidence="1">
    <location>
        <position position="1"/>
    </location>
</feature>
<dbReference type="InterPro" id="IPR027417">
    <property type="entry name" value="P-loop_NTPase"/>
</dbReference>
<protein>
    <submittedName>
        <fullName evidence="1">ATP-binding protein</fullName>
    </submittedName>
</protein>
<reference evidence="1 2" key="1">
    <citation type="journal article" date="2015" name="Appl. Environ. Microbiol.">
        <title>Nanoarchaeota, Their Sulfolobales Host, and Nanoarchaeota Virus Distribution across Yellowstone National Park Hot Springs.</title>
        <authorList>
            <person name="Munson-McGee J.H."/>
            <person name="Field E.K."/>
            <person name="Bateson M."/>
            <person name="Rooney C."/>
            <person name="Stepanauskas R."/>
            <person name="Young M.J."/>
        </authorList>
    </citation>
    <scope>NUCLEOTIDE SEQUENCE [LARGE SCALE GENOMIC DNA]</scope>
    <source>
        <strain evidence="1">SCGC AC-742_N10</strain>
    </source>
</reference>
<accession>A0A2T9X484</accession>
<name>A0A2T9X484_9CREN</name>
<dbReference type="Gene3D" id="3.40.50.300">
    <property type="entry name" value="P-loop containing nucleotide triphosphate hydrolases"/>
    <property type="match status" value="1"/>
</dbReference>
<evidence type="ECO:0000313" key="2">
    <source>
        <dbReference type="Proteomes" id="UP000245638"/>
    </source>
</evidence>
<keyword evidence="1" id="KW-0067">ATP-binding</keyword>
<proteinExistence type="predicted"/>
<comment type="caution">
    <text evidence="1">The sequence shown here is derived from an EMBL/GenBank/DDBJ whole genome shotgun (WGS) entry which is preliminary data.</text>
</comment>